<gene>
    <name evidence="1" type="ORF">LCGC14_1079890</name>
</gene>
<protein>
    <submittedName>
        <fullName evidence="1">Uncharacterized protein</fullName>
    </submittedName>
</protein>
<organism evidence="1">
    <name type="scientific">marine sediment metagenome</name>
    <dbReference type="NCBI Taxonomy" id="412755"/>
    <lineage>
        <taxon>unclassified sequences</taxon>
        <taxon>metagenomes</taxon>
        <taxon>ecological metagenomes</taxon>
    </lineage>
</organism>
<name>A0A0F9N369_9ZZZZ</name>
<dbReference type="AlphaFoldDB" id="A0A0F9N369"/>
<comment type="caution">
    <text evidence="1">The sequence shown here is derived from an EMBL/GenBank/DDBJ whole genome shotgun (WGS) entry which is preliminary data.</text>
</comment>
<dbReference type="EMBL" id="LAZR01004719">
    <property type="protein sequence ID" value="KKN06182.1"/>
    <property type="molecule type" value="Genomic_DNA"/>
</dbReference>
<proteinExistence type="predicted"/>
<sequence>MKLLNIVNAVNECEKHQCSTIVVSQGARNHAICEGCPSFGGIYVESMDYTFATMERALVTGGKKQVKCIYPEEKE</sequence>
<accession>A0A0F9N369</accession>
<evidence type="ECO:0000313" key="1">
    <source>
        <dbReference type="EMBL" id="KKN06182.1"/>
    </source>
</evidence>
<reference evidence="1" key="1">
    <citation type="journal article" date="2015" name="Nature">
        <title>Complex archaea that bridge the gap between prokaryotes and eukaryotes.</title>
        <authorList>
            <person name="Spang A."/>
            <person name="Saw J.H."/>
            <person name="Jorgensen S.L."/>
            <person name="Zaremba-Niedzwiedzka K."/>
            <person name="Martijn J."/>
            <person name="Lind A.E."/>
            <person name="van Eijk R."/>
            <person name="Schleper C."/>
            <person name="Guy L."/>
            <person name="Ettema T.J."/>
        </authorList>
    </citation>
    <scope>NUCLEOTIDE SEQUENCE</scope>
</reference>